<evidence type="ECO:0000313" key="3">
    <source>
        <dbReference type="Proteomes" id="UP000029734"/>
    </source>
</evidence>
<evidence type="ECO:0000256" key="1">
    <source>
        <dbReference type="SAM" id="MobiDB-lite"/>
    </source>
</evidence>
<reference evidence="2 3" key="2">
    <citation type="submission" date="2014-10" db="EMBL/GenBank/DDBJ databases">
        <title>Comparative genomics of the Paenibacillus odorifer group.</title>
        <authorList>
            <person name="Tsai Y.-C."/>
            <person name="Martin N."/>
            <person name="Korlach J."/>
            <person name="Wiedmann M."/>
        </authorList>
    </citation>
    <scope>NUCLEOTIDE SEQUENCE [LARGE SCALE GENOMIC DNA]</scope>
    <source>
        <strain evidence="2 3">DSM 18334</strain>
    </source>
</reference>
<dbReference type="EMBL" id="JQCR01000001">
    <property type="protein sequence ID" value="KGE20668.1"/>
    <property type="molecule type" value="Genomic_DNA"/>
</dbReference>
<feature type="region of interest" description="Disordered" evidence="1">
    <location>
        <begin position="215"/>
        <end position="234"/>
    </location>
</feature>
<dbReference type="Pfam" id="PF03837">
    <property type="entry name" value="RecT"/>
    <property type="match status" value="1"/>
</dbReference>
<dbReference type="AlphaFoldDB" id="A0A098MF51"/>
<evidence type="ECO:0000313" key="2">
    <source>
        <dbReference type="EMBL" id="KGE20668.1"/>
    </source>
</evidence>
<sequence>MTKPNTQIQAVQDEVAVVGSYTQKHLDTLKSTIAKGTSNEQFALFVQTCVRTGLDPFLNQIYCIVYNGKDGPVMSMQIAVEGIVSLAKSHPQYKGFIASEVRENDMFKANVATGEVEHEPNIMSPGKTVGAYCIAYREGMPNILVIVRSDQVEHLLKGRNGQMWKDYFDDMIVKHAIKRAFKRQYGIEVSEDEFVNSGPSVENIASYERKDITPTAKDPEVISPGGNQGVTTPNEEDRIKQARADMKIKFSQLGITEPEEMAAYIAENVKTKGDKPNLKELTGLLKIMDIHIAERLAAQAQDDDLPL</sequence>
<proteinExistence type="predicted"/>
<protein>
    <submittedName>
        <fullName evidence="2">RecT protein</fullName>
    </submittedName>
</protein>
<dbReference type="RefSeq" id="WP_036647259.1">
    <property type="nucleotide sequence ID" value="NZ_JQCR01000001.1"/>
</dbReference>
<gene>
    <name evidence="2" type="ORF">PWYN_00245</name>
</gene>
<dbReference type="Proteomes" id="UP000029734">
    <property type="component" value="Unassembled WGS sequence"/>
</dbReference>
<comment type="caution">
    <text evidence="2">The sequence shown here is derived from an EMBL/GenBank/DDBJ whole genome shotgun (WGS) entry which is preliminary data.</text>
</comment>
<accession>A0A098MF51</accession>
<keyword evidence="3" id="KW-1185">Reference proteome</keyword>
<dbReference type="STRING" id="268407.PWYN_00245"/>
<dbReference type="eggNOG" id="COG3723">
    <property type="taxonomic scope" value="Bacteria"/>
</dbReference>
<dbReference type="GO" id="GO:0006259">
    <property type="term" value="P:DNA metabolic process"/>
    <property type="evidence" value="ECO:0007669"/>
    <property type="project" value="InterPro"/>
</dbReference>
<organism evidence="2 3">
    <name type="scientific">Paenibacillus wynnii</name>
    <dbReference type="NCBI Taxonomy" id="268407"/>
    <lineage>
        <taxon>Bacteria</taxon>
        <taxon>Bacillati</taxon>
        <taxon>Bacillota</taxon>
        <taxon>Bacilli</taxon>
        <taxon>Bacillales</taxon>
        <taxon>Paenibacillaceae</taxon>
        <taxon>Paenibacillus</taxon>
    </lineage>
</organism>
<reference evidence="2 3" key="1">
    <citation type="submission" date="2014-08" db="EMBL/GenBank/DDBJ databases">
        <authorList>
            <person name="den Bakker H.C."/>
        </authorList>
    </citation>
    <scope>NUCLEOTIDE SEQUENCE [LARGE SCALE GENOMIC DNA]</scope>
    <source>
        <strain evidence="2 3">DSM 18334</strain>
    </source>
</reference>
<dbReference type="OrthoDB" id="2664780at2"/>
<dbReference type="InterPro" id="IPR018330">
    <property type="entry name" value="RecT_fam"/>
</dbReference>
<name>A0A098MF51_9BACL</name>
<dbReference type="GO" id="GO:0003677">
    <property type="term" value="F:DNA binding"/>
    <property type="evidence" value="ECO:0007669"/>
    <property type="project" value="InterPro"/>
</dbReference>